<reference evidence="2 3" key="1">
    <citation type="submission" date="2020-01" db="EMBL/GenBank/DDBJ databases">
        <authorList>
            <person name="Gupta K D."/>
        </authorList>
    </citation>
    <scope>NUCLEOTIDE SEQUENCE [LARGE SCALE GENOMIC DNA]</scope>
</reference>
<evidence type="ECO:0000313" key="3">
    <source>
        <dbReference type="Proteomes" id="UP000467700"/>
    </source>
</evidence>
<feature type="region of interest" description="Disordered" evidence="1">
    <location>
        <begin position="287"/>
        <end position="379"/>
    </location>
</feature>
<feature type="region of interest" description="Disordered" evidence="1">
    <location>
        <begin position="119"/>
        <end position="213"/>
    </location>
</feature>
<dbReference type="EMBL" id="CACVBS010000068">
    <property type="protein sequence ID" value="CAA7268324.1"/>
    <property type="molecule type" value="Genomic_DNA"/>
</dbReference>
<feature type="compositionally biased region" description="Polar residues" evidence="1">
    <location>
        <begin position="22"/>
        <end position="37"/>
    </location>
</feature>
<protein>
    <submittedName>
        <fullName evidence="2">Uncharacterized protein</fullName>
    </submittedName>
</protein>
<comment type="caution">
    <text evidence="2">The sequence shown here is derived from an EMBL/GenBank/DDBJ whole genome shotgun (WGS) entry which is preliminary data.</text>
</comment>
<keyword evidence="3" id="KW-1185">Reference proteome</keyword>
<proteinExistence type="predicted"/>
<evidence type="ECO:0000313" key="2">
    <source>
        <dbReference type="EMBL" id="CAA7268324.1"/>
    </source>
</evidence>
<feature type="compositionally biased region" description="Basic and acidic residues" evidence="1">
    <location>
        <begin position="159"/>
        <end position="176"/>
    </location>
</feature>
<feature type="compositionally biased region" description="Polar residues" evidence="1">
    <location>
        <begin position="47"/>
        <end position="56"/>
    </location>
</feature>
<organism evidence="2 3">
    <name type="scientific">Cyclocybe aegerita</name>
    <name type="common">Black poplar mushroom</name>
    <name type="synonym">Agrocybe aegerita</name>
    <dbReference type="NCBI Taxonomy" id="1973307"/>
    <lineage>
        <taxon>Eukaryota</taxon>
        <taxon>Fungi</taxon>
        <taxon>Dikarya</taxon>
        <taxon>Basidiomycota</taxon>
        <taxon>Agaricomycotina</taxon>
        <taxon>Agaricomycetes</taxon>
        <taxon>Agaricomycetidae</taxon>
        <taxon>Agaricales</taxon>
        <taxon>Agaricineae</taxon>
        <taxon>Bolbitiaceae</taxon>
        <taxon>Cyclocybe</taxon>
    </lineage>
</organism>
<sequence length="379" mass="40229">MAPAPRLDLTAVGGQKARIKNNKSSGNRGLTATSASAPQLEVEEASQAPQVGSVARSSTFRLVGGEGKENNDEEWMYCSCHRDSVPDEEGFVQPHVSAKVANVGSDALHSTFADDNCYSWLQEDQPEPPDDVLNHEDIELAPVAETGPHGPPSPDSESAADKEDKKAPEEVARDASPRQWSDYEEDEDIGPVPDFSPKAPSHEAGGSVANKDTLDKVVILEAENAFLSGTRLESKRINHELHRELNKLKAKLSIKGTAKNVAKPVIAQHASSVLPASSLVQRAISGAVPTRGGAPGLNKSSGSKKPSSKEPSQKGSSGRGATLSHLPGLGDNPPDPSDDSSERSSGSSGSDFFNNEPDSNYNSDSEGTKRKKRAAHKKY</sequence>
<feature type="compositionally biased region" description="Basic residues" evidence="1">
    <location>
        <begin position="369"/>
        <end position="379"/>
    </location>
</feature>
<evidence type="ECO:0000256" key="1">
    <source>
        <dbReference type="SAM" id="MobiDB-lite"/>
    </source>
</evidence>
<accession>A0A8S0VZB3</accession>
<feature type="compositionally biased region" description="Polar residues" evidence="1">
    <location>
        <begin position="352"/>
        <end position="365"/>
    </location>
</feature>
<dbReference type="AlphaFoldDB" id="A0A8S0VZB3"/>
<feature type="region of interest" description="Disordered" evidence="1">
    <location>
        <begin position="1"/>
        <end position="56"/>
    </location>
</feature>
<gene>
    <name evidence="2" type="ORF">AAE3_LOCUS10675</name>
</gene>
<name>A0A8S0VZB3_CYCAE</name>
<dbReference type="Proteomes" id="UP000467700">
    <property type="component" value="Unassembled WGS sequence"/>
</dbReference>